<evidence type="ECO:0000313" key="2">
    <source>
        <dbReference type="Proteomes" id="UP001060085"/>
    </source>
</evidence>
<gene>
    <name evidence="1" type="ORF">M9H77_01934</name>
</gene>
<reference evidence="2" key="1">
    <citation type="journal article" date="2023" name="Nat. Plants">
        <title>Single-cell RNA sequencing provides a high-resolution roadmap for understanding the multicellular compartmentation of specialized metabolism.</title>
        <authorList>
            <person name="Sun S."/>
            <person name="Shen X."/>
            <person name="Li Y."/>
            <person name="Li Y."/>
            <person name="Wang S."/>
            <person name="Li R."/>
            <person name="Zhang H."/>
            <person name="Shen G."/>
            <person name="Guo B."/>
            <person name="Wei J."/>
            <person name="Xu J."/>
            <person name="St-Pierre B."/>
            <person name="Chen S."/>
            <person name="Sun C."/>
        </authorList>
    </citation>
    <scope>NUCLEOTIDE SEQUENCE [LARGE SCALE GENOMIC DNA]</scope>
</reference>
<accession>A0ACC0C6Z4</accession>
<evidence type="ECO:0000313" key="1">
    <source>
        <dbReference type="EMBL" id="KAI5680707.1"/>
    </source>
</evidence>
<dbReference type="Proteomes" id="UP001060085">
    <property type="component" value="Linkage Group LG01"/>
</dbReference>
<proteinExistence type="predicted"/>
<protein>
    <submittedName>
        <fullName evidence="1">Uncharacterized protein</fullName>
    </submittedName>
</protein>
<organism evidence="1 2">
    <name type="scientific">Catharanthus roseus</name>
    <name type="common">Madagascar periwinkle</name>
    <name type="synonym">Vinca rosea</name>
    <dbReference type="NCBI Taxonomy" id="4058"/>
    <lineage>
        <taxon>Eukaryota</taxon>
        <taxon>Viridiplantae</taxon>
        <taxon>Streptophyta</taxon>
        <taxon>Embryophyta</taxon>
        <taxon>Tracheophyta</taxon>
        <taxon>Spermatophyta</taxon>
        <taxon>Magnoliopsida</taxon>
        <taxon>eudicotyledons</taxon>
        <taxon>Gunneridae</taxon>
        <taxon>Pentapetalae</taxon>
        <taxon>asterids</taxon>
        <taxon>lamiids</taxon>
        <taxon>Gentianales</taxon>
        <taxon>Apocynaceae</taxon>
        <taxon>Rauvolfioideae</taxon>
        <taxon>Vinceae</taxon>
        <taxon>Catharanthinae</taxon>
        <taxon>Catharanthus</taxon>
    </lineage>
</organism>
<comment type="caution">
    <text evidence="1">The sequence shown here is derived from an EMBL/GenBank/DDBJ whole genome shotgun (WGS) entry which is preliminary data.</text>
</comment>
<name>A0ACC0C6Z4_CATRO</name>
<sequence length="376" mass="41927">MSRLEAQQPEASFPPINKGLPKVERPLRRHSSSRQVKSSISRSSSQKLSNKVFLVFFLLKIEESSSDSTIHQLSSKSVRFEKKLPNPQVNSPEISEARALSQKEVQNKLAAPKESSFTKQDDESSSIDSDNKVYYENPMYESSIAEDSTPSSISLVMMTGTLSIEEQLANLTRLVEGLAKQYPREEYSIAQLMNHLEVARQVKLHSRSRKLKKNVKAGVDGSIISMKECQAHFEITPTNEELSIESTSQDEKLSLENLAKQQDLIMLLTKVEPVTALDTPLKGFVRPIEDVKLEGSKTVKILDTSSKDFDKLPTSRTSTRFDPNAFRLLTEAGYNSKSQNLCGKLPKEAFGENGNSTGLGYKCASPIHLKIKRATT</sequence>
<keyword evidence="2" id="KW-1185">Reference proteome</keyword>
<dbReference type="EMBL" id="CM044701">
    <property type="protein sequence ID" value="KAI5680707.1"/>
    <property type="molecule type" value="Genomic_DNA"/>
</dbReference>